<feature type="region of interest" description="Disordered" evidence="1">
    <location>
        <begin position="149"/>
        <end position="241"/>
    </location>
</feature>
<feature type="compositionally biased region" description="Low complexity" evidence="1">
    <location>
        <begin position="158"/>
        <end position="175"/>
    </location>
</feature>
<name>A0A897NNC7_9EURY</name>
<protein>
    <submittedName>
        <fullName evidence="3">ABC-type Na+ efflux pump, permease component</fullName>
    </submittedName>
</protein>
<organism evidence="3 4">
    <name type="scientific">Halapricum desulfuricans</name>
    <dbReference type="NCBI Taxonomy" id="2841257"/>
    <lineage>
        <taxon>Archaea</taxon>
        <taxon>Methanobacteriati</taxon>
        <taxon>Methanobacteriota</taxon>
        <taxon>Stenosarchaea group</taxon>
        <taxon>Halobacteria</taxon>
        <taxon>Halobacteriales</taxon>
        <taxon>Haloarculaceae</taxon>
        <taxon>Halapricum</taxon>
    </lineage>
</organism>
<keyword evidence="4" id="KW-1185">Reference proteome</keyword>
<feature type="compositionally biased region" description="Gly residues" evidence="1">
    <location>
        <begin position="215"/>
        <end position="227"/>
    </location>
</feature>
<sequence length="631" mass="65524">MRPRKILRIARWEVTKNAGGIDRKTAAVVAVTLLVLGAAAPLVVAQGGVTLDEGFYRVGVDEESPLYPVVASDSTFAVQDPDAELGSEIDLRIRGTQVVASNSQKGQAALAELRSSVDSYNDRVMAGESNQSAAFPVTVTLEYAERNLTTTAETETLDGGTVDDGTSPDSTTPDDGGNGSDGRSSGGGSDGANGDGSDGATDGDGSDGTADDGSTGDGSGGDIGGIARGLTGSDAMTGTPSDISPPFPFQSLILAFLFVVPLNFVIQAYGSTMLSERLNRRGELMLVAPVSRGDIIAGKTLPYFLGALLFEGLIAGAVLYLQPDSGSGLYALAAVVPLILLFLSATFLGAMFARSFKELTFVTVSITVGLTTYAFVPAIFTDVTPIALISPLTIVVRDIQGVGIEPLSLLLSTLPPLFTAGLFFVLGAGLYREEDMFTQRPIPLKVLDSLAGRIHRRRSVALVVILLMPLVILSELVAVAAVYPISMGLPRPIWLGLILLSIVVIEELAKSLPIYAGFVHNRYDRSLRSALAVGAIAGFGFFVAEKGLLLVQLLGGLPEVQQAAVVSAGPTAGIGPAVGLLLLLAPLALHVVTAATSAVGMRSGRQGYAIGLTAAIAIHFVYNFSVVMLVV</sequence>
<accession>A0A897NNC7</accession>
<feature type="transmembrane region" description="Helical" evidence="2">
    <location>
        <begin position="607"/>
        <end position="630"/>
    </location>
</feature>
<dbReference type="AlphaFoldDB" id="A0A897NNC7"/>
<feature type="transmembrane region" description="Helical" evidence="2">
    <location>
        <begin position="460"/>
        <end position="486"/>
    </location>
</feature>
<keyword evidence="2" id="KW-0812">Transmembrane</keyword>
<evidence type="ECO:0000256" key="2">
    <source>
        <dbReference type="SAM" id="Phobius"/>
    </source>
</evidence>
<feature type="transmembrane region" description="Helical" evidence="2">
    <location>
        <begin position="328"/>
        <end position="352"/>
    </location>
</feature>
<feature type="transmembrane region" description="Helical" evidence="2">
    <location>
        <begin position="301"/>
        <end position="322"/>
    </location>
</feature>
<feature type="transmembrane region" description="Helical" evidence="2">
    <location>
        <begin position="574"/>
        <end position="595"/>
    </location>
</feature>
<proteinExistence type="predicted"/>
<keyword evidence="2" id="KW-1133">Transmembrane helix</keyword>
<evidence type="ECO:0000313" key="4">
    <source>
        <dbReference type="Proteomes" id="UP000663292"/>
    </source>
</evidence>
<gene>
    <name evidence="3" type="primary">natB</name>
    <name evidence="3" type="ORF">HSEST_0208</name>
</gene>
<feature type="transmembrane region" description="Helical" evidence="2">
    <location>
        <begin position="530"/>
        <end position="554"/>
    </location>
</feature>
<dbReference type="GeneID" id="68856849"/>
<feature type="transmembrane region" description="Helical" evidence="2">
    <location>
        <begin position="409"/>
        <end position="431"/>
    </location>
</feature>
<feature type="transmembrane region" description="Helical" evidence="2">
    <location>
        <begin position="492"/>
        <end position="509"/>
    </location>
</feature>
<dbReference type="Proteomes" id="UP000663292">
    <property type="component" value="Chromosome"/>
</dbReference>
<dbReference type="RefSeq" id="WP_229121716.1">
    <property type="nucleotide sequence ID" value="NZ_CP064791.1"/>
</dbReference>
<keyword evidence="2" id="KW-0472">Membrane</keyword>
<evidence type="ECO:0000256" key="1">
    <source>
        <dbReference type="SAM" id="MobiDB-lite"/>
    </source>
</evidence>
<feature type="transmembrane region" description="Helical" evidence="2">
    <location>
        <begin position="249"/>
        <end position="270"/>
    </location>
</feature>
<dbReference type="EMBL" id="CP064791">
    <property type="protein sequence ID" value="QSG13761.1"/>
    <property type="molecule type" value="Genomic_DNA"/>
</dbReference>
<evidence type="ECO:0000313" key="3">
    <source>
        <dbReference type="EMBL" id="QSG13761.1"/>
    </source>
</evidence>
<feature type="transmembrane region" description="Helical" evidence="2">
    <location>
        <begin position="359"/>
        <end position="380"/>
    </location>
</feature>
<feature type="compositionally biased region" description="Gly residues" evidence="1">
    <location>
        <begin position="176"/>
        <end position="197"/>
    </location>
</feature>
<reference evidence="3 4" key="1">
    <citation type="submission" date="2020-11" db="EMBL/GenBank/DDBJ databases">
        <title>Carbohydrate-dependent, anaerobic sulfur respiration: A novel catabolism in halophilic archaea.</title>
        <authorList>
            <person name="Sorokin D.Y."/>
            <person name="Messina E."/>
            <person name="Smedile F."/>
            <person name="La Cono V."/>
            <person name="Hallsworth J.E."/>
            <person name="Yakimov M.M."/>
        </authorList>
    </citation>
    <scope>NUCLEOTIDE SEQUENCE [LARGE SCALE GENOMIC DNA]</scope>
    <source>
        <strain evidence="3 4">HSR-Est</strain>
    </source>
</reference>